<protein>
    <submittedName>
        <fullName evidence="2">Uncharacterized protein</fullName>
    </submittedName>
</protein>
<gene>
    <name evidence="2" type="ORF">CSAL01_13750</name>
</gene>
<proteinExistence type="predicted"/>
<feature type="non-terminal residue" evidence="2">
    <location>
        <position position="1"/>
    </location>
</feature>
<feature type="compositionally biased region" description="Low complexity" evidence="1">
    <location>
        <begin position="70"/>
        <end position="83"/>
    </location>
</feature>
<accession>A0A135S6W9</accession>
<feature type="region of interest" description="Disordered" evidence="1">
    <location>
        <begin position="208"/>
        <end position="242"/>
    </location>
</feature>
<evidence type="ECO:0000313" key="3">
    <source>
        <dbReference type="Proteomes" id="UP000070121"/>
    </source>
</evidence>
<feature type="compositionally biased region" description="Basic and acidic residues" evidence="1">
    <location>
        <begin position="45"/>
        <end position="66"/>
    </location>
</feature>
<dbReference type="EMBL" id="JFFI01002502">
    <property type="protein sequence ID" value="KXH31649.1"/>
    <property type="molecule type" value="Genomic_DNA"/>
</dbReference>
<feature type="compositionally biased region" description="Basic and acidic residues" evidence="1">
    <location>
        <begin position="17"/>
        <end position="27"/>
    </location>
</feature>
<comment type="caution">
    <text evidence="2">The sequence shown here is derived from an EMBL/GenBank/DDBJ whole genome shotgun (WGS) entry which is preliminary data.</text>
</comment>
<feature type="region of interest" description="Disordered" evidence="1">
    <location>
        <begin position="1"/>
        <end position="101"/>
    </location>
</feature>
<feature type="region of interest" description="Disordered" evidence="1">
    <location>
        <begin position="132"/>
        <end position="151"/>
    </location>
</feature>
<organism evidence="2 3">
    <name type="scientific">Colletotrichum salicis</name>
    <dbReference type="NCBI Taxonomy" id="1209931"/>
    <lineage>
        <taxon>Eukaryota</taxon>
        <taxon>Fungi</taxon>
        <taxon>Dikarya</taxon>
        <taxon>Ascomycota</taxon>
        <taxon>Pezizomycotina</taxon>
        <taxon>Sordariomycetes</taxon>
        <taxon>Hypocreomycetidae</taxon>
        <taxon>Glomerellales</taxon>
        <taxon>Glomerellaceae</taxon>
        <taxon>Colletotrichum</taxon>
        <taxon>Colletotrichum acutatum species complex</taxon>
    </lineage>
</organism>
<reference evidence="2 3" key="1">
    <citation type="submission" date="2014-02" db="EMBL/GenBank/DDBJ databases">
        <title>The genome sequence of Colletotrichum salicis CBS 607.94.</title>
        <authorList>
            <person name="Baroncelli R."/>
            <person name="Thon M.R."/>
        </authorList>
    </citation>
    <scope>NUCLEOTIDE SEQUENCE [LARGE SCALE GENOMIC DNA]</scope>
    <source>
        <strain evidence="2 3">CBS 607.94</strain>
    </source>
</reference>
<dbReference type="Proteomes" id="UP000070121">
    <property type="component" value="Unassembled WGS sequence"/>
</dbReference>
<keyword evidence="3" id="KW-1185">Reference proteome</keyword>
<name>A0A135S6W9_9PEZI</name>
<dbReference type="AlphaFoldDB" id="A0A135S6W9"/>
<sequence length="242" mass="26343">PAPNSNRSRPQPPPDKPPPHTLRDPTRRIQHPAPPPNMRSGTDQPARRDKVQRPDEVRVRRSERGGDGAAEGVAQQVEGVVAGPAWRGGRGEREEDLGGVEAGVVGEVEGRVGVAATEEVWVVVHYPPPPLHKLPSNSPQRKTRRPNPMQQENPLLRLLRSKLIHPQIPVRRRNVPRAGEHVGRVRQLRPLVVTAPAQRRPFRRAGCLAAVPGRTRGREGGGAGAARDEDEERGGGGGSRCC</sequence>
<evidence type="ECO:0000313" key="2">
    <source>
        <dbReference type="EMBL" id="KXH31649.1"/>
    </source>
</evidence>
<evidence type="ECO:0000256" key="1">
    <source>
        <dbReference type="SAM" id="MobiDB-lite"/>
    </source>
</evidence>